<dbReference type="RefSeq" id="WP_119705967.1">
    <property type="nucleotide sequence ID" value="NZ_JBHSOI010000001.1"/>
</dbReference>
<keyword evidence="1" id="KW-0732">Signal</keyword>
<dbReference type="PROSITE" id="PS51257">
    <property type="entry name" value="PROKAR_LIPOPROTEIN"/>
    <property type="match status" value="1"/>
</dbReference>
<dbReference type="PANTHER" id="PTHR30290">
    <property type="entry name" value="PERIPLASMIC BINDING COMPONENT OF ABC TRANSPORTER"/>
    <property type="match status" value="1"/>
</dbReference>
<dbReference type="OrthoDB" id="9046151at2"/>
<evidence type="ECO:0000313" key="4">
    <source>
        <dbReference type="Proteomes" id="UP000265581"/>
    </source>
</evidence>
<evidence type="ECO:0000256" key="1">
    <source>
        <dbReference type="SAM" id="SignalP"/>
    </source>
</evidence>
<dbReference type="EMBL" id="QUBR01000003">
    <property type="protein sequence ID" value="REK69047.1"/>
    <property type="molecule type" value="Genomic_DNA"/>
</dbReference>
<dbReference type="GO" id="GO:0043190">
    <property type="term" value="C:ATP-binding cassette (ABC) transporter complex"/>
    <property type="evidence" value="ECO:0007669"/>
    <property type="project" value="InterPro"/>
</dbReference>
<feature type="signal peptide" evidence="1">
    <location>
        <begin position="1"/>
        <end position="23"/>
    </location>
</feature>
<protein>
    <submittedName>
        <fullName evidence="3">ABC transporter substrate-binding protein</fullName>
    </submittedName>
</protein>
<evidence type="ECO:0000313" key="3">
    <source>
        <dbReference type="EMBL" id="REK69047.1"/>
    </source>
</evidence>
<dbReference type="Proteomes" id="UP000265581">
    <property type="component" value="Unassembled WGS sequence"/>
</dbReference>
<comment type="caution">
    <text evidence="3">The sequence shown here is derived from an EMBL/GenBank/DDBJ whole genome shotgun (WGS) entry which is preliminary data.</text>
</comment>
<dbReference type="Gene3D" id="3.40.190.10">
    <property type="entry name" value="Periplasmic binding protein-like II"/>
    <property type="match status" value="1"/>
</dbReference>
<dbReference type="GO" id="GO:1904680">
    <property type="term" value="F:peptide transmembrane transporter activity"/>
    <property type="evidence" value="ECO:0007669"/>
    <property type="project" value="TreeGrafter"/>
</dbReference>
<reference evidence="3 4" key="1">
    <citation type="submission" date="2018-08" db="EMBL/GenBank/DDBJ databases">
        <title>Aeromicrobium sp. M2KJ-4, whole genome shotgun sequence.</title>
        <authorList>
            <person name="Tuo L."/>
        </authorList>
    </citation>
    <scope>NUCLEOTIDE SEQUENCE [LARGE SCALE GENOMIC DNA]</scope>
    <source>
        <strain evidence="3 4">M2KJ-4</strain>
    </source>
</reference>
<dbReference type="SUPFAM" id="SSF53850">
    <property type="entry name" value="Periplasmic binding protein-like II"/>
    <property type="match status" value="1"/>
</dbReference>
<dbReference type="Pfam" id="PF00496">
    <property type="entry name" value="SBP_bac_5"/>
    <property type="match status" value="1"/>
</dbReference>
<feature type="chain" id="PRO_5016720417" evidence="1">
    <location>
        <begin position="24"/>
        <end position="549"/>
    </location>
</feature>
<sequence>MRLTRRTRLAGVAMIAAASLTLAACGGGSDSEGGSGGGSGDNVITVYGTNPQNPLIPTATNEVGGGDPLNNLFSGLTAYNSDGSTVNEVAESIEPNDDKTLWTVKLKPWKFTDGTDVTAESFVKAWNYGANAANKQLNNYFFYPIEGTDDNGNTLDDATEISGLKVIDPTSFTIKLKKPESDFPLRLGYSAYFPVPDAAYDSSGKITKAYGERPIGNGPYQLTKSGWERNKQIAMEPNPDYTGSHKPENKGLVFKFYAGGGTDAAYTDVQSNNLDVLDQVPPSALKTFEKDSKINAFNEAGSNFSSFTIPERLKHFSGEEGQLRRAAISMAINRKLITEKIFNNTRTPATDFTSPVLDGWTKDVPGNEVLQYNADEAKKKWAEADAISKWDGSFQLAFNNDGAGNKEFADAVTNQISTVLGIDSSPKPYPTFDELRKEVTDRTIKTAFRTGWQADYPSMLNYLGPIYATKAGSNDGDYSNKQFDNLISEASSAEGDARYDLISQAQTLLLTDLPAVPLWYQNATAATSKDLKGFEFNWQQKPDYYKLTK</sequence>
<keyword evidence="4" id="KW-1185">Reference proteome</keyword>
<dbReference type="Gene3D" id="3.10.105.10">
    <property type="entry name" value="Dipeptide-binding Protein, Domain 3"/>
    <property type="match status" value="1"/>
</dbReference>
<dbReference type="InterPro" id="IPR039424">
    <property type="entry name" value="SBP_5"/>
</dbReference>
<dbReference type="PIRSF" id="PIRSF002741">
    <property type="entry name" value="MppA"/>
    <property type="match status" value="1"/>
</dbReference>
<dbReference type="Gene3D" id="3.90.76.10">
    <property type="entry name" value="Dipeptide-binding Protein, Domain 1"/>
    <property type="match status" value="1"/>
</dbReference>
<name>A0A371NZE0_9ACTN</name>
<dbReference type="AlphaFoldDB" id="A0A371NZE0"/>
<evidence type="ECO:0000259" key="2">
    <source>
        <dbReference type="Pfam" id="PF00496"/>
    </source>
</evidence>
<dbReference type="InterPro" id="IPR000914">
    <property type="entry name" value="SBP_5_dom"/>
</dbReference>
<dbReference type="GO" id="GO:0015833">
    <property type="term" value="P:peptide transport"/>
    <property type="evidence" value="ECO:0007669"/>
    <property type="project" value="TreeGrafter"/>
</dbReference>
<accession>A0A371NZE0</accession>
<dbReference type="CDD" id="cd00995">
    <property type="entry name" value="PBP2_NikA_DppA_OppA_like"/>
    <property type="match status" value="1"/>
</dbReference>
<dbReference type="InterPro" id="IPR030678">
    <property type="entry name" value="Peptide/Ni-bd"/>
</dbReference>
<feature type="domain" description="Solute-binding protein family 5" evidence="2">
    <location>
        <begin position="86"/>
        <end position="472"/>
    </location>
</feature>
<gene>
    <name evidence="3" type="ORF">DX116_19580</name>
</gene>
<proteinExistence type="predicted"/>
<organism evidence="3 4">
    <name type="scientific">Aeromicrobium endophyticum</name>
    <dbReference type="NCBI Taxonomy" id="2292704"/>
    <lineage>
        <taxon>Bacteria</taxon>
        <taxon>Bacillati</taxon>
        <taxon>Actinomycetota</taxon>
        <taxon>Actinomycetes</taxon>
        <taxon>Propionibacteriales</taxon>
        <taxon>Nocardioidaceae</taxon>
        <taxon>Aeromicrobium</taxon>
    </lineage>
</organism>
<dbReference type="PANTHER" id="PTHR30290:SF83">
    <property type="entry name" value="ABC TRANSPORTER SUBSTRATE-BINDING PROTEIN"/>
    <property type="match status" value="1"/>
</dbReference>
<dbReference type="GO" id="GO:0042597">
    <property type="term" value="C:periplasmic space"/>
    <property type="evidence" value="ECO:0007669"/>
    <property type="project" value="UniProtKB-ARBA"/>
</dbReference>